<proteinExistence type="predicted"/>
<reference evidence="1" key="2">
    <citation type="journal article" date="2022" name="New Phytol.">
        <title>Evolutionary transition to the ectomycorrhizal habit in the genomes of a hyperdiverse lineage of mushroom-forming fungi.</title>
        <authorList>
            <person name="Looney B."/>
            <person name="Miyauchi S."/>
            <person name="Morin E."/>
            <person name="Drula E."/>
            <person name="Courty P.E."/>
            <person name="Kohler A."/>
            <person name="Kuo A."/>
            <person name="LaButti K."/>
            <person name="Pangilinan J."/>
            <person name="Lipzen A."/>
            <person name="Riley R."/>
            <person name="Andreopoulos W."/>
            <person name="He G."/>
            <person name="Johnson J."/>
            <person name="Nolan M."/>
            <person name="Tritt A."/>
            <person name="Barry K.W."/>
            <person name="Grigoriev I.V."/>
            <person name="Nagy L.G."/>
            <person name="Hibbett D."/>
            <person name="Henrissat B."/>
            <person name="Matheny P.B."/>
            <person name="Labbe J."/>
            <person name="Martin F.M."/>
        </authorList>
    </citation>
    <scope>NUCLEOTIDE SEQUENCE</scope>
    <source>
        <strain evidence="1">FP105234-sp</strain>
    </source>
</reference>
<dbReference type="EMBL" id="MU276045">
    <property type="protein sequence ID" value="KAI0042831.1"/>
    <property type="molecule type" value="Genomic_DNA"/>
</dbReference>
<protein>
    <submittedName>
        <fullName evidence="1">MFS general substrate transporter</fullName>
    </submittedName>
</protein>
<name>A0ACB8RGL2_9AGAM</name>
<keyword evidence="2" id="KW-1185">Reference proteome</keyword>
<evidence type="ECO:0000313" key="2">
    <source>
        <dbReference type="Proteomes" id="UP000814033"/>
    </source>
</evidence>
<organism evidence="1 2">
    <name type="scientific">Auriscalpium vulgare</name>
    <dbReference type="NCBI Taxonomy" id="40419"/>
    <lineage>
        <taxon>Eukaryota</taxon>
        <taxon>Fungi</taxon>
        <taxon>Dikarya</taxon>
        <taxon>Basidiomycota</taxon>
        <taxon>Agaricomycotina</taxon>
        <taxon>Agaricomycetes</taxon>
        <taxon>Russulales</taxon>
        <taxon>Auriscalpiaceae</taxon>
        <taxon>Auriscalpium</taxon>
    </lineage>
</organism>
<evidence type="ECO:0000313" key="1">
    <source>
        <dbReference type="EMBL" id="KAI0042831.1"/>
    </source>
</evidence>
<sequence>MSSASPANSSTSSLKFSSFSKDVATCNNISGHEYTRKDETVVLAPVDGGVQAWTFVFCSFVLKGLVWGFPYSYGVFQQGYLNNPPFEGTSEAMINTIGTVGLGIQYMEGIVLAFVFQRFPHWLRPMMVGSLVVCVTSMLISSFATKVWHLILLQGVVYGTASGCLYLPVIFWLSEWFDVRRSFASAFIFSGGGFGGAAFPIAADYLLQRVGFRWTLRAIALTVGILGSVAILGVKPRLPVPPASSRKASPPLDFSFLKSSVFVSLGFTVFLQGLAYFTVSIYIPSYTVALGYSRLSGTFALTSFNLATVVGQLICGYYCDLGPYTHVMLFSSTLSSILAFALWGLAHSLALIFVFVVTFGMIVSGIVCTPLSRI</sequence>
<comment type="caution">
    <text evidence="1">The sequence shown here is derived from an EMBL/GenBank/DDBJ whole genome shotgun (WGS) entry which is preliminary data.</text>
</comment>
<dbReference type="Proteomes" id="UP000814033">
    <property type="component" value="Unassembled WGS sequence"/>
</dbReference>
<accession>A0ACB8RGL2</accession>
<gene>
    <name evidence="1" type="ORF">FA95DRAFT_1563896</name>
</gene>
<reference evidence="1" key="1">
    <citation type="submission" date="2021-02" db="EMBL/GenBank/DDBJ databases">
        <authorList>
            <consortium name="DOE Joint Genome Institute"/>
            <person name="Ahrendt S."/>
            <person name="Looney B.P."/>
            <person name="Miyauchi S."/>
            <person name="Morin E."/>
            <person name="Drula E."/>
            <person name="Courty P.E."/>
            <person name="Chicoki N."/>
            <person name="Fauchery L."/>
            <person name="Kohler A."/>
            <person name="Kuo A."/>
            <person name="Labutti K."/>
            <person name="Pangilinan J."/>
            <person name="Lipzen A."/>
            <person name="Riley R."/>
            <person name="Andreopoulos W."/>
            <person name="He G."/>
            <person name="Johnson J."/>
            <person name="Barry K.W."/>
            <person name="Grigoriev I.V."/>
            <person name="Nagy L."/>
            <person name="Hibbett D."/>
            <person name="Henrissat B."/>
            <person name="Matheny P.B."/>
            <person name="Labbe J."/>
            <person name="Martin F."/>
        </authorList>
    </citation>
    <scope>NUCLEOTIDE SEQUENCE</scope>
    <source>
        <strain evidence="1">FP105234-sp</strain>
    </source>
</reference>